<dbReference type="Gene3D" id="3.30.1490.20">
    <property type="entry name" value="ATP-grasp fold, A domain"/>
    <property type="match status" value="1"/>
</dbReference>
<keyword evidence="6" id="KW-0547">Nucleotide-binding</keyword>
<keyword evidence="4" id="KW-0808">Transferase</keyword>
<keyword evidence="5" id="KW-0479">Metal-binding</keyword>
<dbReference type="InterPro" id="IPR013815">
    <property type="entry name" value="ATP_grasp_subdomain_1"/>
</dbReference>
<dbReference type="GO" id="GO:0005524">
    <property type="term" value="F:ATP binding"/>
    <property type="evidence" value="ECO:0007669"/>
    <property type="project" value="UniProtKB-KW"/>
</dbReference>
<accession>A0A812YI31</accession>
<evidence type="ECO:0000256" key="1">
    <source>
        <dbReference type="ARBA" id="ARBA00001946"/>
    </source>
</evidence>
<comment type="subunit">
    <text evidence="3">Homodimer.</text>
</comment>
<protein>
    <submittedName>
        <fullName evidence="13">R1 protein</fullName>
    </submittedName>
</protein>
<evidence type="ECO:0000256" key="5">
    <source>
        <dbReference type="ARBA" id="ARBA00022723"/>
    </source>
</evidence>
<keyword evidence="8" id="KW-0067">ATP-binding</keyword>
<comment type="caution">
    <text evidence="13">The sequence shown here is derived from an EMBL/GenBank/DDBJ whole genome shotgun (WGS) entry which is preliminary data.</text>
</comment>
<evidence type="ECO:0000256" key="7">
    <source>
        <dbReference type="ARBA" id="ARBA00022777"/>
    </source>
</evidence>
<sequence>MILRPPNEAWNFSKRLPLVRAGTDKWEASFEVPAPDMDKFLMFVFYDGAANRWIKHGHHDFEFEMPFHEEWGRTQKELEVESVQDTPIQLFSHLGYSQQVKKTVQEDGLATKGQFLDGRPGRQARADISFTPFELQGDFGSLDVSCISQGQSRAKVEIRAWLHPRLGECMLHFGVFETPQSTEWTSATQIRSVDWPSDMRKIDHQACQASLRKMTGGMHALDFTMAAHAEVEGSQTIHVPEIAGFGFVLKTVQNSIWVKPAHGGDAVVRFSQPARCHWNAERGDGTWAQVADTIVQQEMGNNMSLKLRYENCLHFLDVFERVSGSQMRRLQSWRTLLQVDSSKAVWSRTPSMPLIHESTDDEEFWSWIFVWQRLSFQQLLTWERNFNTQPRLLAATINQLTQRLAELWKSTPNCRLWIRWTLSTMGRGGSAGQKIRDEILVIMHSHHIKEIHGTYYEQWHQKLHNNTTPADIGICRAIIAYLRSGGDMGVYWRVLSEHGITREHLTSYSRPITTEPYMVQTDIGRLIRDFERYLDILRSVHDALDLQVAVEHAKERLPNNLLGRLRDVCNMGGTGFNSLDEGHGKFMQVAGARDDVLAVLNNKDTDAGVIRQLLVIDFTLETQQSVLVQGLTYETRLPPLVDQMRALLIGLMGQLPLEPELPALLADWNAFAQNCASRHNEDSALLLKALADRISRVVGELSDKCQRMMGPKVAFLGEALGIRRRSIDIFVDEVLRGTSLMAVSILLQRLEPVLRNIAQLPPWQMVSPVEKPIQGIFKLIDNMTGIQGEVFHTPTILLSGAVSGEEEVPDGVLGVLVRSAQEAPDILSHCAVRARNFGVLLATCFDPGISERLAAEFADKWVEVRCRPDGNLTVVEVEMPNILEDDATTTIDRPKIFKTKVKMNLTNNLGCSWCVRPDEMTKTNVGSKSLNLALLRPKLPEGILTPQAVALPYGTMQKALTDDCNKDVLPKLENVLSRLQPSTSNEDAQVIFEEAQQLIESMRFPESLKKALARAMEEVGSQDGEDRLANLFREKDAWQAIKGVWSSMFALRPWVSLAKAGRSFHDLNMAVLVQELVDAKYAFVLHTVNPFTKDKDELYGEIVAGRGETLVGNFSGRALSFAVRRGGGEPRVLSYPSKSVALHTQPCLIFRSDSNAEDLEGFAGAGLFESVCAEEDKGGFQRLHRLAIVEDANYRRELLKRIAEVGWATEQAFDCVPQDIEGCVDVSDRIFIVQSRPQV</sequence>
<keyword evidence="14" id="KW-1185">Reference proteome</keyword>
<dbReference type="OrthoDB" id="6123450at2759"/>
<dbReference type="Pfam" id="PF01326">
    <property type="entry name" value="PPDK_N"/>
    <property type="match status" value="1"/>
</dbReference>
<evidence type="ECO:0000256" key="10">
    <source>
        <dbReference type="ARBA" id="ARBA00023277"/>
    </source>
</evidence>
<dbReference type="PANTHER" id="PTHR46999:SF1">
    <property type="entry name" value="ALPHA-GLUCAN WATER DIKINASE 1, CHLOROPLASTIC"/>
    <property type="match status" value="1"/>
</dbReference>
<reference evidence="13" key="1">
    <citation type="submission" date="2021-02" db="EMBL/GenBank/DDBJ databases">
        <authorList>
            <person name="Dougan E. K."/>
            <person name="Rhodes N."/>
            <person name="Thang M."/>
            <person name="Chan C."/>
        </authorList>
    </citation>
    <scope>NUCLEOTIDE SEQUENCE</scope>
</reference>
<evidence type="ECO:0000256" key="2">
    <source>
        <dbReference type="ARBA" id="ARBA00007837"/>
    </source>
</evidence>
<keyword evidence="9" id="KW-0460">Magnesium</keyword>
<evidence type="ECO:0000256" key="8">
    <source>
        <dbReference type="ARBA" id="ARBA00022840"/>
    </source>
</evidence>
<evidence type="ECO:0000256" key="3">
    <source>
        <dbReference type="ARBA" id="ARBA00011738"/>
    </source>
</evidence>
<evidence type="ECO:0000256" key="6">
    <source>
        <dbReference type="ARBA" id="ARBA00022741"/>
    </source>
</evidence>
<comment type="cofactor">
    <cofactor evidence="1">
        <name>Mg(2+)</name>
        <dbReference type="ChEBI" id="CHEBI:18420"/>
    </cofactor>
</comment>
<evidence type="ECO:0000256" key="4">
    <source>
        <dbReference type="ARBA" id="ARBA00022679"/>
    </source>
</evidence>
<dbReference type="GO" id="GO:0016301">
    <property type="term" value="F:kinase activity"/>
    <property type="evidence" value="ECO:0007669"/>
    <property type="project" value="UniProtKB-KW"/>
</dbReference>
<evidence type="ECO:0000259" key="11">
    <source>
        <dbReference type="Pfam" id="PF01326"/>
    </source>
</evidence>
<name>A0A812YI31_SYMPI</name>
<dbReference type="SUPFAM" id="SSF56059">
    <property type="entry name" value="Glutathione synthetase ATP-binding domain-like"/>
    <property type="match status" value="1"/>
</dbReference>
<gene>
    <name evidence="13" type="primary">R1</name>
    <name evidence="13" type="ORF">SPIL2461_LOCUS22761</name>
</gene>
<dbReference type="AlphaFoldDB" id="A0A812YI31"/>
<keyword evidence="10" id="KW-0119">Carbohydrate metabolism</keyword>
<keyword evidence="7" id="KW-0418">Kinase</keyword>
<dbReference type="Gene3D" id="3.30.470.20">
    <property type="entry name" value="ATP-grasp fold, B domain"/>
    <property type="match status" value="1"/>
</dbReference>
<dbReference type="InterPro" id="IPR002192">
    <property type="entry name" value="PPDK_AMP/ATP-bd"/>
</dbReference>
<evidence type="ECO:0000259" key="12">
    <source>
        <dbReference type="Pfam" id="PF22973"/>
    </source>
</evidence>
<comment type="similarity">
    <text evidence="2">Belongs to the PEP-utilizing enzyme family.</text>
</comment>
<dbReference type="GO" id="GO:0046872">
    <property type="term" value="F:metal ion binding"/>
    <property type="evidence" value="ECO:0007669"/>
    <property type="project" value="UniProtKB-KW"/>
</dbReference>
<dbReference type="Pfam" id="PF22973">
    <property type="entry name" value="GWD1_pHisD"/>
    <property type="match status" value="1"/>
</dbReference>
<evidence type="ECO:0000256" key="9">
    <source>
        <dbReference type="ARBA" id="ARBA00022842"/>
    </source>
</evidence>
<evidence type="ECO:0000313" key="14">
    <source>
        <dbReference type="Proteomes" id="UP000649617"/>
    </source>
</evidence>
<evidence type="ECO:0000313" key="13">
    <source>
        <dbReference type="EMBL" id="CAE7771959.1"/>
    </source>
</evidence>
<dbReference type="InterPro" id="IPR054481">
    <property type="entry name" value="GWD1_pHisD"/>
</dbReference>
<feature type="domain" description="Alpha-glucan water dikinase phosphohistidine-like" evidence="12">
    <location>
        <begin position="762"/>
        <end position="875"/>
    </location>
</feature>
<dbReference type="Proteomes" id="UP000649617">
    <property type="component" value="Unassembled WGS sequence"/>
</dbReference>
<organism evidence="13 14">
    <name type="scientific">Symbiodinium pilosum</name>
    <name type="common">Dinoflagellate</name>
    <dbReference type="NCBI Taxonomy" id="2952"/>
    <lineage>
        <taxon>Eukaryota</taxon>
        <taxon>Sar</taxon>
        <taxon>Alveolata</taxon>
        <taxon>Dinophyceae</taxon>
        <taxon>Suessiales</taxon>
        <taxon>Symbiodiniaceae</taxon>
        <taxon>Symbiodinium</taxon>
    </lineage>
</organism>
<dbReference type="EMBL" id="CAJNIZ010047621">
    <property type="protein sequence ID" value="CAE7771959.1"/>
    <property type="molecule type" value="Genomic_DNA"/>
</dbReference>
<proteinExistence type="inferred from homology"/>
<feature type="domain" description="Pyruvate phosphate dikinase AMP/ATP-binding" evidence="11">
    <location>
        <begin position="1030"/>
        <end position="1112"/>
    </location>
</feature>
<dbReference type="PANTHER" id="PTHR46999">
    <property type="entry name" value="ALPHA-GLUCAN WATER DIKINASE 1, CHLOROPLASTIC-RELATED"/>
    <property type="match status" value="1"/>
</dbReference>